<evidence type="ECO:0000256" key="6">
    <source>
        <dbReference type="ARBA" id="ARBA00022490"/>
    </source>
</evidence>
<dbReference type="InterPro" id="IPR000652">
    <property type="entry name" value="Triosephosphate_isomerase"/>
</dbReference>
<feature type="binding site" evidence="9">
    <location>
        <begin position="9"/>
        <end position="11"/>
    </location>
    <ligand>
        <name>substrate</name>
    </ligand>
</feature>
<dbReference type="GO" id="GO:0004807">
    <property type="term" value="F:triose-phosphate isomerase activity"/>
    <property type="evidence" value="ECO:0007669"/>
    <property type="project" value="UniProtKB-UniRule"/>
</dbReference>
<comment type="subunit">
    <text evidence="9 10">Homodimer.</text>
</comment>
<dbReference type="PANTHER" id="PTHR21139:SF42">
    <property type="entry name" value="TRIOSEPHOSPHATE ISOMERASE"/>
    <property type="match status" value="1"/>
</dbReference>
<evidence type="ECO:0000256" key="4">
    <source>
        <dbReference type="ARBA" id="ARBA00019397"/>
    </source>
</evidence>
<dbReference type="NCBIfam" id="TIGR00419">
    <property type="entry name" value="tim"/>
    <property type="match status" value="1"/>
</dbReference>
<comment type="catalytic activity">
    <reaction evidence="9 10">
        <text>D-glyceraldehyde 3-phosphate = dihydroxyacetone phosphate</text>
        <dbReference type="Rhea" id="RHEA:18585"/>
        <dbReference type="ChEBI" id="CHEBI:57642"/>
        <dbReference type="ChEBI" id="CHEBI:59776"/>
        <dbReference type="EC" id="5.3.1.1"/>
    </reaction>
</comment>
<dbReference type="GO" id="GO:0006096">
    <property type="term" value="P:glycolytic process"/>
    <property type="evidence" value="ECO:0007669"/>
    <property type="project" value="UniProtKB-UniRule"/>
</dbReference>
<dbReference type="PANTHER" id="PTHR21139">
    <property type="entry name" value="TRIOSEPHOSPHATE ISOMERASE"/>
    <property type="match status" value="1"/>
</dbReference>
<comment type="pathway">
    <text evidence="9 10">Carbohydrate biosynthesis; gluconeogenesis.</text>
</comment>
<dbReference type="HAMAP" id="MF_00147_B">
    <property type="entry name" value="TIM_B"/>
    <property type="match status" value="1"/>
</dbReference>
<evidence type="ECO:0000313" key="11">
    <source>
        <dbReference type="EMBL" id="HIT50388.1"/>
    </source>
</evidence>
<comment type="subcellular location">
    <subcellularLocation>
        <location evidence="9 10">Cytoplasm</location>
    </subcellularLocation>
</comment>
<dbReference type="SUPFAM" id="SSF51351">
    <property type="entry name" value="Triosephosphate isomerase (TIM)"/>
    <property type="match status" value="1"/>
</dbReference>
<evidence type="ECO:0000313" key="12">
    <source>
        <dbReference type="Proteomes" id="UP000886758"/>
    </source>
</evidence>
<evidence type="ECO:0000256" key="9">
    <source>
        <dbReference type="HAMAP-Rule" id="MF_00147"/>
    </source>
</evidence>
<keyword evidence="6 9" id="KW-0963">Cytoplasm</keyword>
<dbReference type="InterPro" id="IPR035990">
    <property type="entry name" value="TIM_sf"/>
</dbReference>
<reference evidence="11" key="2">
    <citation type="journal article" date="2021" name="PeerJ">
        <title>Extensive microbial diversity within the chicken gut microbiome revealed by metagenomics and culture.</title>
        <authorList>
            <person name="Gilroy R."/>
            <person name="Ravi A."/>
            <person name="Getino M."/>
            <person name="Pursley I."/>
            <person name="Horton D.L."/>
            <person name="Alikhan N.F."/>
            <person name="Baker D."/>
            <person name="Gharbi K."/>
            <person name="Hall N."/>
            <person name="Watson M."/>
            <person name="Adriaenssens E.M."/>
            <person name="Foster-Nyarko E."/>
            <person name="Jarju S."/>
            <person name="Secka A."/>
            <person name="Antonio M."/>
            <person name="Oren A."/>
            <person name="Chaudhuri R.R."/>
            <person name="La Ragione R."/>
            <person name="Hildebrand F."/>
            <person name="Pallen M.J."/>
        </authorList>
    </citation>
    <scope>NUCLEOTIDE SEQUENCE</scope>
    <source>
        <strain evidence="11">ChiW17-6978</strain>
    </source>
</reference>
<dbReference type="CDD" id="cd00311">
    <property type="entry name" value="TIM"/>
    <property type="match status" value="1"/>
</dbReference>
<dbReference type="AlphaFoldDB" id="A0A9D1KJZ7"/>
<proteinExistence type="inferred from homology"/>
<dbReference type="PROSITE" id="PS00171">
    <property type="entry name" value="TIM_1"/>
    <property type="match status" value="1"/>
</dbReference>
<evidence type="ECO:0000256" key="3">
    <source>
        <dbReference type="ARBA" id="ARBA00011940"/>
    </source>
</evidence>
<dbReference type="InterPro" id="IPR020861">
    <property type="entry name" value="Triosephosphate_isomerase_AS"/>
</dbReference>
<dbReference type="GO" id="GO:0046166">
    <property type="term" value="P:glyceraldehyde-3-phosphate biosynthetic process"/>
    <property type="evidence" value="ECO:0007669"/>
    <property type="project" value="TreeGrafter"/>
</dbReference>
<feature type="binding site" evidence="9">
    <location>
        <position position="212"/>
    </location>
    <ligand>
        <name>substrate</name>
    </ligand>
</feature>
<dbReference type="GO" id="GO:0005829">
    <property type="term" value="C:cytosol"/>
    <property type="evidence" value="ECO:0007669"/>
    <property type="project" value="TreeGrafter"/>
</dbReference>
<accession>A0A9D1KJZ7</accession>
<organism evidence="11 12">
    <name type="scientific">Candidatus Pelethenecus faecipullorum</name>
    <dbReference type="NCBI Taxonomy" id="2840900"/>
    <lineage>
        <taxon>Bacteria</taxon>
        <taxon>Bacillati</taxon>
        <taxon>Mycoplasmatota</taxon>
        <taxon>Mollicutes</taxon>
        <taxon>Candidatus Pelethenecus</taxon>
    </lineage>
</organism>
<name>A0A9D1KJZ7_9MOLU</name>
<gene>
    <name evidence="9" type="primary">tpiA</name>
    <name evidence="11" type="ORF">IAD46_05115</name>
</gene>
<dbReference type="PROSITE" id="PS51440">
    <property type="entry name" value="TIM_2"/>
    <property type="match status" value="1"/>
</dbReference>
<evidence type="ECO:0000256" key="5">
    <source>
        <dbReference type="ARBA" id="ARBA00022432"/>
    </source>
</evidence>
<protein>
    <recommendedName>
        <fullName evidence="4 9">Triosephosphate isomerase</fullName>
        <shortName evidence="9">TIM</shortName>
        <shortName evidence="9">TPI</shortName>
        <ecNumber evidence="3 9">5.3.1.1</ecNumber>
    </recommendedName>
    <alternativeName>
        <fullName evidence="9">Triose-phosphate isomerase</fullName>
    </alternativeName>
</protein>
<dbReference type="Pfam" id="PF00121">
    <property type="entry name" value="TIM"/>
    <property type="match status" value="1"/>
</dbReference>
<keyword evidence="5 9" id="KW-0312">Gluconeogenesis</keyword>
<feature type="active site" description="Electrophile" evidence="9">
    <location>
        <position position="94"/>
    </location>
</feature>
<evidence type="ECO:0000256" key="1">
    <source>
        <dbReference type="ARBA" id="ARBA00004680"/>
    </source>
</evidence>
<evidence type="ECO:0000256" key="10">
    <source>
        <dbReference type="RuleBase" id="RU363013"/>
    </source>
</evidence>
<comment type="caution">
    <text evidence="11">The sequence shown here is derived from an EMBL/GenBank/DDBJ whole genome shotgun (WGS) entry which is preliminary data.</text>
</comment>
<feature type="binding site" evidence="9">
    <location>
        <begin position="233"/>
        <end position="234"/>
    </location>
    <ligand>
        <name>substrate</name>
    </ligand>
</feature>
<comment type="function">
    <text evidence="9">Involved in the gluconeogenesis. Catalyzes stereospecifically the conversion of dihydroxyacetone phosphate (DHAP) to D-glyceraldehyde-3-phosphate (G3P).</text>
</comment>
<feature type="binding site" evidence="9">
    <location>
        <position position="172"/>
    </location>
    <ligand>
        <name>substrate</name>
    </ligand>
</feature>
<comment type="similarity">
    <text evidence="2 9 10">Belongs to the triosephosphate isomerase family.</text>
</comment>
<dbReference type="Gene3D" id="3.20.20.70">
    <property type="entry name" value="Aldolase class I"/>
    <property type="match status" value="1"/>
</dbReference>
<evidence type="ECO:0000256" key="7">
    <source>
        <dbReference type="ARBA" id="ARBA00023152"/>
    </source>
</evidence>
<dbReference type="InterPro" id="IPR013785">
    <property type="entry name" value="Aldolase_TIM"/>
</dbReference>
<dbReference type="Proteomes" id="UP000886758">
    <property type="component" value="Unassembled WGS sequence"/>
</dbReference>
<evidence type="ECO:0000256" key="8">
    <source>
        <dbReference type="ARBA" id="ARBA00023235"/>
    </source>
</evidence>
<dbReference type="EC" id="5.3.1.1" evidence="3 9"/>
<comment type="pathway">
    <text evidence="1 9 10">Carbohydrate degradation; glycolysis; D-glyceraldehyde 3-phosphate from glycerone phosphate: step 1/1.</text>
</comment>
<dbReference type="FunFam" id="3.20.20.70:FF:000016">
    <property type="entry name" value="Triosephosphate isomerase"/>
    <property type="match status" value="1"/>
</dbReference>
<keyword evidence="8 9" id="KW-0413">Isomerase</keyword>
<evidence type="ECO:0000256" key="2">
    <source>
        <dbReference type="ARBA" id="ARBA00007422"/>
    </source>
</evidence>
<dbReference type="InterPro" id="IPR022896">
    <property type="entry name" value="TrioseP_Isoase_bac/euk"/>
</dbReference>
<dbReference type="GO" id="GO:0019563">
    <property type="term" value="P:glycerol catabolic process"/>
    <property type="evidence" value="ECO:0007669"/>
    <property type="project" value="TreeGrafter"/>
</dbReference>
<sequence>MRKPVMAGNWKMNKTRDEALQFIYAVSEKLPSSNQLDSIICAPAIILRDLVKRQGDDLRIGAENMHYKESGAYTGEISPVMLASTGVEYVIIGHSERRAYFAETDETVHLKVQSALAFHLKPIVCCGESLEEREEGKTHDVLTVQIEKALEGIAETDLSSVIIAYEPIWAIGTGKVASPQMADEACGYIRSLIEKMYSAQAAEEIRILYGGSVSVKSVRELMAQPNIDGGLVGGASLDADSFIELCNLAIQ</sequence>
<dbReference type="EMBL" id="DVLF01000161">
    <property type="protein sequence ID" value="HIT50388.1"/>
    <property type="molecule type" value="Genomic_DNA"/>
</dbReference>
<keyword evidence="7 9" id="KW-0324">Glycolysis</keyword>
<reference evidence="11" key="1">
    <citation type="submission" date="2020-10" db="EMBL/GenBank/DDBJ databases">
        <authorList>
            <person name="Gilroy R."/>
        </authorList>
    </citation>
    <scope>NUCLEOTIDE SEQUENCE</scope>
    <source>
        <strain evidence="11">ChiW17-6978</strain>
    </source>
</reference>
<dbReference type="GO" id="GO:0006094">
    <property type="term" value="P:gluconeogenesis"/>
    <property type="evidence" value="ECO:0007669"/>
    <property type="project" value="UniProtKB-UniRule"/>
</dbReference>
<feature type="active site" description="Proton acceptor" evidence="9">
    <location>
        <position position="166"/>
    </location>
</feature>